<organism evidence="10 11">
    <name type="scientific">Malassezia cuniculi</name>
    <dbReference type="NCBI Taxonomy" id="948313"/>
    <lineage>
        <taxon>Eukaryota</taxon>
        <taxon>Fungi</taxon>
        <taxon>Dikarya</taxon>
        <taxon>Basidiomycota</taxon>
        <taxon>Ustilaginomycotina</taxon>
        <taxon>Malasseziomycetes</taxon>
        <taxon>Malasseziales</taxon>
        <taxon>Malasseziaceae</taxon>
        <taxon>Malassezia</taxon>
    </lineage>
</organism>
<evidence type="ECO:0000256" key="8">
    <source>
        <dbReference type="RuleBase" id="RU363068"/>
    </source>
</evidence>
<keyword evidence="11" id="KW-1185">Reference proteome</keyword>
<dbReference type="EMBL" id="CP119877">
    <property type="protein sequence ID" value="WFD33524.1"/>
    <property type="molecule type" value="Genomic_DNA"/>
</dbReference>
<dbReference type="CDD" id="cd08646">
    <property type="entry name" value="FMT_core_Met-tRNA-FMT_N"/>
    <property type="match status" value="1"/>
</dbReference>
<feature type="domain" description="Formyl transferase N-terminal" evidence="9">
    <location>
        <begin position="37"/>
        <end position="222"/>
    </location>
</feature>
<dbReference type="NCBIfam" id="TIGR02821">
    <property type="entry name" value="fghA_ester_D"/>
    <property type="match status" value="1"/>
</dbReference>
<evidence type="ECO:0000256" key="3">
    <source>
        <dbReference type="ARBA" id="ARBA00022487"/>
    </source>
</evidence>
<evidence type="ECO:0000256" key="5">
    <source>
        <dbReference type="ARBA" id="ARBA00047591"/>
    </source>
</evidence>
<dbReference type="PANTHER" id="PTHR10061">
    <property type="entry name" value="S-FORMYLGLUTATHIONE HYDROLASE"/>
    <property type="match status" value="1"/>
</dbReference>
<dbReference type="AlphaFoldDB" id="A0AAF0J5L8"/>
<name>A0AAF0J5L8_9BASI</name>
<reference evidence="10" key="1">
    <citation type="submission" date="2023-03" db="EMBL/GenBank/DDBJ databases">
        <title>Mating type loci evolution in Malassezia.</title>
        <authorList>
            <person name="Coelho M.A."/>
        </authorList>
    </citation>
    <scope>NUCLEOTIDE SEQUENCE</scope>
    <source>
        <strain evidence="10">CBS 11721</strain>
    </source>
</reference>
<dbReference type="SUPFAM" id="SSF53328">
    <property type="entry name" value="Formyltransferase"/>
    <property type="match status" value="1"/>
</dbReference>
<evidence type="ECO:0000256" key="2">
    <source>
        <dbReference type="ARBA" id="ARBA00016774"/>
    </source>
</evidence>
<accession>A0AAF0J5L8</accession>
<comment type="catalytic activity">
    <reaction evidence="5">
        <text>a diacylglycerol + H2O = a monoacylglycerol + a fatty acid + H(+)</text>
        <dbReference type="Rhea" id="RHEA:32731"/>
        <dbReference type="ChEBI" id="CHEBI:15377"/>
        <dbReference type="ChEBI" id="CHEBI:15378"/>
        <dbReference type="ChEBI" id="CHEBI:17408"/>
        <dbReference type="ChEBI" id="CHEBI:18035"/>
        <dbReference type="ChEBI" id="CHEBI:28868"/>
    </reaction>
</comment>
<comment type="function">
    <text evidence="8">Serine hydrolase involved in the detoxification of formaldehyde.</text>
</comment>
<dbReference type="GO" id="GO:0005829">
    <property type="term" value="C:cytosol"/>
    <property type="evidence" value="ECO:0007669"/>
    <property type="project" value="TreeGrafter"/>
</dbReference>
<comment type="catalytic activity">
    <reaction evidence="8">
        <text>S-formylglutathione + H2O = formate + glutathione + H(+)</text>
        <dbReference type="Rhea" id="RHEA:14961"/>
        <dbReference type="ChEBI" id="CHEBI:15377"/>
        <dbReference type="ChEBI" id="CHEBI:15378"/>
        <dbReference type="ChEBI" id="CHEBI:15740"/>
        <dbReference type="ChEBI" id="CHEBI:57688"/>
        <dbReference type="ChEBI" id="CHEBI:57925"/>
        <dbReference type="EC" id="3.1.2.12"/>
    </reaction>
</comment>
<feature type="active site" description="Charge relay system" evidence="7">
    <location>
        <position position="553"/>
    </location>
</feature>
<evidence type="ECO:0000256" key="6">
    <source>
        <dbReference type="ARBA" id="ARBA00048461"/>
    </source>
</evidence>
<keyword evidence="8" id="KW-0963">Cytoplasm</keyword>
<dbReference type="EC" id="3.1.2.12" evidence="8"/>
<dbReference type="InterPro" id="IPR029058">
    <property type="entry name" value="AB_hydrolase_fold"/>
</dbReference>
<dbReference type="GO" id="GO:0018738">
    <property type="term" value="F:S-formylglutathione hydrolase activity"/>
    <property type="evidence" value="ECO:0007669"/>
    <property type="project" value="UniProtKB-EC"/>
</dbReference>
<evidence type="ECO:0000259" key="9">
    <source>
        <dbReference type="Pfam" id="PF00551"/>
    </source>
</evidence>
<evidence type="ECO:0000256" key="1">
    <source>
        <dbReference type="ARBA" id="ARBA00005622"/>
    </source>
</evidence>
<dbReference type="Gene3D" id="3.40.50.12230">
    <property type="match status" value="1"/>
</dbReference>
<feature type="active site" description="Charge relay system" evidence="7">
    <location>
        <position position="590"/>
    </location>
</feature>
<evidence type="ECO:0000313" key="10">
    <source>
        <dbReference type="EMBL" id="WFD33524.1"/>
    </source>
</evidence>
<comment type="catalytic activity">
    <reaction evidence="6">
        <text>a monoacylglycerol + H2O = glycerol + a fatty acid + H(+)</text>
        <dbReference type="Rhea" id="RHEA:15245"/>
        <dbReference type="ChEBI" id="CHEBI:15377"/>
        <dbReference type="ChEBI" id="CHEBI:15378"/>
        <dbReference type="ChEBI" id="CHEBI:17408"/>
        <dbReference type="ChEBI" id="CHEBI:17754"/>
        <dbReference type="ChEBI" id="CHEBI:28868"/>
    </reaction>
</comment>
<dbReference type="PANTHER" id="PTHR10061:SF0">
    <property type="entry name" value="S-FORMYLGLUTATHIONE HYDROLASE"/>
    <property type="match status" value="1"/>
</dbReference>
<dbReference type="InterPro" id="IPR041711">
    <property type="entry name" value="Met-tRNA-FMT_N"/>
</dbReference>
<dbReference type="Gene3D" id="3.40.50.1820">
    <property type="entry name" value="alpha/beta hydrolase"/>
    <property type="match status" value="1"/>
</dbReference>
<dbReference type="GO" id="GO:0004479">
    <property type="term" value="F:methionyl-tRNA formyltransferase activity"/>
    <property type="evidence" value="ECO:0007669"/>
    <property type="project" value="InterPro"/>
</dbReference>
<evidence type="ECO:0000256" key="7">
    <source>
        <dbReference type="PIRSR" id="PIRSR614186-1"/>
    </source>
</evidence>
<sequence>MLLMHVRRVPIRTFVAPRRGVHTLRPPPPPYDILFCGTDGFAVAALESLLSPTIARSIRVLTPPDVKHSWGASQMRVSPVKQVAQKHGIEALEVPADGLEAFKVRRSNQLPAQVKESAAPLLVTASFGHLVPSALLAEFRSPSLTLNLHPSLLPELRGAAPIQWAIARQLQVTGVSVQQLSVDAFDRGAILGQEQVPVPENIDYRSFEKILAQRGSDLLRRVVATLPDAHDKRVEQDDSKRTSAPKLHARHAQIKWSTWPARTVDARLRAFGYAFPLTTMLVPATDSKSKFRPAEVLIRAAHACDDHAAEEFRDVSPGYAKYIPSADALGSQNRVHGGVLTKYAFDSESLGGLSANINVFVPPKATAEAPAPVLYYLSGLTCTEDNAAQKGNLFEAAAKYNIALVFPDTSPRGANLPGEDDSFDFGTGAGFYVNATQEPYSKNYRMYDHVAYEIPKVIAASDIPIDTKRASIMGHSMGGHGALVIYLREVGTYRSASAFAPISHPTAAPWGVKAFTGYLGSVDAGKEYDATELLRKRDVLKDTHILVDCGTADGFYEQKQLLPEDLIDAAKEKGFSDSSVTLRLQPDYDHSCTCGC</sequence>
<dbReference type="GO" id="GO:0052689">
    <property type="term" value="F:carboxylic ester hydrolase activity"/>
    <property type="evidence" value="ECO:0007669"/>
    <property type="project" value="UniProtKB-KW"/>
</dbReference>
<keyword evidence="3 8" id="KW-0719">Serine esterase</keyword>
<dbReference type="InterPro" id="IPR036477">
    <property type="entry name" value="Formyl_transf_N_sf"/>
</dbReference>
<protein>
    <recommendedName>
        <fullName evidence="2 8">S-formylglutathione hydrolase</fullName>
        <ecNumber evidence="8">3.1.2.12</ecNumber>
    </recommendedName>
</protein>
<dbReference type="InterPro" id="IPR002376">
    <property type="entry name" value="Formyl_transf_N"/>
</dbReference>
<dbReference type="InterPro" id="IPR014186">
    <property type="entry name" value="S-formylglutathione_hydrol"/>
</dbReference>
<dbReference type="SUPFAM" id="SSF53474">
    <property type="entry name" value="alpha/beta-Hydrolases"/>
    <property type="match status" value="1"/>
</dbReference>
<feature type="active site" description="Charge relay system" evidence="7">
    <location>
        <position position="476"/>
    </location>
</feature>
<comment type="similarity">
    <text evidence="1 8">Belongs to the esterase D family.</text>
</comment>
<dbReference type="Pfam" id="PF00756">
    <property type="entry name" value="Esterase"/>
    <property type="match status" value="1"/>
</dbReference>
<proteinExistence type="inferred from homology"/>
<dbReference type="Pfam" id="PF00551">
    <property type="entry name" value="Formyl_trans_N"/>
    <property type="match status" value="1"/>
</dbReference>
<gene>
    <name evidence="10" type="ORF">MCUN1_000337</name>
</gene>
<keyword evidence="4 8" id="KW-0378">Hydrolase</keyword>
<evidence type="ECO:0000313" key="11">
    <source>
        <dbReference type="Proteomes" id="UP001219933"/>
    </source>
</evidence>
<evidence type="ECO:0000256" key="4">
    <source>
        <dbReference type="ARBA" id="ARBA00022801"/>
    </source>
</evidence>
<comment type="subcellular location">
    <subcellularLocation>
        <location evidence="8">Cytoplasm</location>
    </subcellularLocation>
</comment>
<dbReference type="GO" id="GO:0046294">
    <property type="term" value="P:formaldehyde catabolic process"/>
    <property type="evidence" value="ECO:0007669"/>
    <property type="project" value="InterPro"/>
</dbReference>
<dbReference type="Proteomes" id="UP001219933">
    <property type="component" value="Chromosome 1"/>
</dbReference>
<dbReference type="InterPro" id="IPR000801">
    <property type="entry name" value="Esterase-like"/>
</dbReference>